<dbReference type="InterPro" id="IPR017900">
    <property type="entry name" value="4Fe4S_Fe_S_CS"/>
</dbReference>
<dbReference type="RefSeq" id="WP_212701169.1">
    <property type="nucleotide sequence ID" value="NZ_JADMKU010000008.1"/>
</dbReference>
<organism evidence="6 7">
    <name type="scientific">Thalassovita aquimarina</name>
    <dbReference type="NCBI Taxonomy" id="2785917"/>
    <lineage>
        <taxon>Bacteria</taxon>
        <taxon>Pseudomonadati</taxon>
        <taxon>Pseudomonadota</taxon>
        <taxon>Alphaproteobacteria</taxon>
        <taxon>Rhodobacterales</taxon>
        <taxon>Roseobacteraceae</taxon>
        <taxon>Thalassovita</taxon>
    </lineage>
</organism>
<evidence type="ECO:0000259" key="5">
    <source>
        <dbReference type="PROSITE" id="PS51379"/>
    </source>
</evidence>
<gene>
    <name evidence="6" type="ORF">IT775_11040</name>
</gene>
<keyword evidence="2" id="KW-0479">Metal-binding</keyword>
<dbReference type="InterPro" id="IPR036527">
    <property type="entry name" value="SCP2_sterol-bd_dom_sf"/>
</dbReference>
<dbReference type="InterPro" id="IPR003033">
    <property type="entry name" value="SCP2_sterol-bd_dom"/>
</dbReference>
<feature type="domain" description="4Fe-4S ferredoxin-type" evidence="5">
    <location>
        <begin position="181"/>
        <end position="210"/>
    </location>
</feature>
<dbReference type="Proteomes" id="UP001195941">
    <property type="component" value="Unassembled WGS sequence"/>
</dbReference>
<evidence type="ECO:0000313" key="6">
    <source>
        <dbReference type="EMBL" id="MBR9651656.1"/>
    </source>
</evidence>
<dbReference type="PROSITE" id="PS51379">
    <property type="entry name" value="4FE4S_FER_2"/>
    <property type="match status" value="1"/>
</dbReference>
<sequence>MRLDDHPTVRRAREKAVAAQPAPLLSAEWLKELALRHGAADAGLVEVSRPAIADQLDYIRDVFPQTKTLLAICARMNREPVRSPTRSVANQEFHTVYDDVNHIARAIVTELSDLGIPACNAVAAFPMEAQAPGRTWTVAHKPIAVEAGLGKMGVHRSVIHPKHGSFILLDTILIGAEVEAYDQPLDYNPCLGCKLCVAACPVGALKPDESFDFLTCFTHNYRDFLGNFNDFVDAVVESKDMNTYRKRFSDQETTSLWQSLSFKPGYKAAYCLAVCPAGEDVINPFLEDRPGYVEKVVKPFQDKEETLYVLPGSDAEGYARNRYPHKDIKRVKRAVQTRSVASFLAQLPLAFQRGRAKGLNTTYHWTFTGAEEIEVTIRIADRKLQVTPGHHGDPDVRITADAKTWTRVINRQYSMINALVLRKIRVKGDMKLFRAFGRCFPG</sequence>
<proteinExistence type="predicted"/>
<dbReference type="PANTHER" id="PTHR30002:SF4">
    <property type="entry name" value="EPOXYQUEUOSINE REDUCTASE"/>
    <property type="match status" value="1"/>
</dbReference>
<comment type="caution">
    <text evidence="6">The sequence shown here is derived from an EMBL/GenBank/DDBJ whole genome shotgun (WGS) entry which is preliminary data.</text>
</comment>
<evidence type="ECO:0000256" key="1">
    <source>
        <dbReference type="ARBA" id="ARBA00022485"/>
    </source>
</evidence>
<evidence type="ECO:0000256" key="3">
    <source>
        <dbReference type="ARBA" id="ARBA00023004"/>
    </source>
</evidence>
<keyword evidence="3" id="KW-0408">Iron</keyword>
<accession>A0ABS5HS39</accession>
<keyword evidence="7" id="KW-1185">Reference proteome</keyword>
<dbReference type="PANTHER" id="PTHR30002">
    <property type="entry name" value="EPOXYQUEUOSINE REDUCTASE"/>
    <property type="match status" value="1"/>
</dbReference>
<name>A0ABS5HS39_9RHOB</name>
<dbReference type="PROSITE" id="PS00198">
    <property type="entry name" value="4FE4S_FER_1"/>
    <property type="match status" value="1"/>
</dbReference>
<dbReference type="Gene3D" id="3.30.70.3270">
    <property type="match status" value="1"/>
</dbReference>
<dbReference type="InterPro" id="IPR004453">
    <property type="entry name" value="QueG"/>
</dbReference>
<dbReference type="SUPFAM" id="SSF55718">
    <property type="entry name" value="SCP-like"/>
    <property type="match status" value="1"/>
</dbReference>
<keyword evidence="4" id="KW-0411">Iron-sulfur</keyword>
<evidence type="ECO:0000313" key="7">
    <source>
        <dbReference type="Proteomes" id="UP001195941"/>
    </source>
</evidence>
<dbReference type="SUPFAM" id="SSF46548">
    <property type="entry name" value="alpha-helical ferredoxin"/>
    <property type="match status" value="1"/>
</dbReference>
<protein>
    <submittedName>
        <fullName evidence="6">SCP2 sterol-binding domain-containing protein</fullName>
    </submittedName>
</protein>
<dbReference type="Pfam" id="PF00037">
    <property type="entry name" value="Fer4"/>
    <property type="match status" value="1"/>
</dbReference>
<dbReference type="EMBL" id="JADMKU010000008">
    <property type="protein sequence ID" value="MBR9651656.1"/>
    <property type="molecule type" value="Genomic_DNA"/>
</dbReference>
<dbReference type="Pfam" id="PF02036">
    <property type="entry name" value="SCP2"/>
    <property type="match status" value="1"/>
</dbReference>
<keyword evidence="1" id="KW-0004">4Fe-4S</keyword>
<evidence type="ECO:0000256" key="4">
    <source>
        <dbReference type="ARBA" id="ARBA00023014"/>
    </source>
</evidence>
<dbReference type="InterPro" id="IPR017896">
    <property type="entry name" value="4Fe4S_Fe-S-bd"/>
</dbReference>
<reference evidence="6 7" key="1">
    <citation type="journal article" date="2021" name="Arch. Microbiol.">
        <title>Thalassobius aquimarinus sp. nov., isolated from the Sea of Japan seashore.</title>
        <authorList>
            <person name="Kurilenko V.V."/>
            <person name="Romanenko L.A."/>
            <person name="Chernysheva N.Y."/>
            <person name="Velansky P.V."/>
            <person name="Tekutyeva L.A."/>
            <person name="Isaeva M.P."/>
            <person name="Mikhailov V.V."/>
        </authorList>
    </citation>
    <scope>NUCLEOTIDE SEQUENCE [LARGE SCALE GENOMIC DNA]</scope>
    <source>
        <strain evidence="6 7">KMM 8518</strain>
    </source>
</reference>
<evidence type="ECO:0000256" key="2">
    <source>
        <dbReference type="ARBA" id="ARBA00022723"/>
    </source>
</evidence>
<dbReference type="Gene3D" id="3.30.1050.10">
    <property type="entry name" value="SCP2 sterol-binding domain"/>
    <property type="match status" value="1"/>
</dbReference>